<sequence>MQLINVLFLASAALGSVIPTARDPRAAFFASPTVHGWRAAAARDTTGQVLKPENFAHVQEDRRKVQQGWEGRS</sequence>
<organism evidence="1 2">
    <name type="scientific">Hypoxylon rubiginosum</name>
    <dbReference type="NCBI Taxonomy" id="110542"/>
    <lineage>
        <taxon>Eukaryota</taxon>
        <taxon>Fungi</taxon>
        <taxon>Dikarya</taxon>
        <taxon>Ascomycota</taxon>
        <taxon>Pezizomycotina</taxon>
        <taxon>Sordariomycetes</taxon>
        <taxon>Xylariomycetidae</taxon>
        <taxon>Xylariales</taxon>
        <taxon>Hypoxylaceae</taxon>
        <taxon>Hypoxylon</taxon>
    </lineage>
</organism>
<accession>A0ACB9Z7F4</accession>
<dbReference type="EMBL" id="MU393445">
    <property type="protein sequence ID" value="KAI4867637.1"/>
    <property type="molecule type" value="Genomic_DNA"/>
</dbReference>
<protein>
    <submittedName>
        <fullName evidence="1">Uncharacterized protein</fullName>
    </submittedName>
</protein>
<evidence type="ECO:0000313" key="1">
    <source>
        <dbReference type="EMBL" id="KAI4867637.1"/>
    </source>
</evidence>
<dbReference type="Proteomes" id="UP001497700">
    <property type="component" value="Unassembled WGS sequence"/>
</dbReference>
<feature type="non-terminal residue" evidence="1">
    <location>
        <position position="73"/>
    </location>
</feature>
<name>A0ACB9Z7F4_9PEZI</name>
<gene>
    <name evidence="1" type="ORF">F4820DRAFT_412903</name>
</gene>
<comment type="caution">
    <text evidence="1">The sequence shown here is derived from an EMBL/GenBank/DDBJ whole genome shotgun (WGS) entry which is preliminary data.</text>
</comment>
<proteinExistence type="predicted"/>
<keyword evidence="2" id="KW-1185">Reference proteome</keyword>
<reference evidence="1 2" key="1">
    <citation type="journal article" date="2022" name="New Phytol.">
        <title>Ecological generalism drives hyperdiversity of secondary metabolite gene clusters in xylarialean endophytes.</title>
        <authorList>
            <person name="Franco M.E.E."/>
            <person name="Wisecaver J.H."/>
            <person name="Arnold A.E."/>
            <person name="Ju Y.M."/>
            <person name="Slot J.C."/>
            <person name="Ahrendt S."/>
            <person name="Moore L.P."/>
            <person name="Eastman K.E."/>
            <person name="Scott K."/>
            <person name="Konkel Z."/>
            <person name="Mondo S.J."/>
            <person name="Kuo A."/>
            <person name="Hayes R.D."/>
            <person name="Haridas S."/>
            <person name="Andreopoulos B."/>
            <person name="Riley R."/>
            <person name="LaButti K."/>
            <person name="Pangilinan J."/>
            <person name="Lipzen A."/>
            <person name="Amirebrahimi M."/>
            <person name="Yan J."/>
            <person name="Adam C."/>
            <person name="Keymanesh K."/>
            <person name="Ng V."/>
            <person name="Louie K."/>
            <person name="Northen T."/>
            <person name="Drula E."/>
            <person name="Henrissat B."/>
            <person name="Hsieh H.M."/>
            <person name="Youens-Clark K."/>
            <person name="Lutzoni F."/>
            <person name="Miadlikowska J."/>
            <person name="Eastwood D.C."/>
            <person name="Hamelin R.C."/>
            <person name="Grigoriev I.V."/>
            <person name="U'Ren J.M."/>
        </authorList>
    </citation>
    <scope>NUCLEOTIDE SEQUENCE [LARGE SCALE GENOMIC DNA]</scope>
    <source>
        <strain evidence="1 2">CBS 119005</strain>
    </source>
</reference>
<evidence type="ECO:0000313" key="2">
    <source>
        <dbReference type="Proteomes" id="UP001497700"/>
    </source>
</evidence>